<dbReference type="Gene3D" id="1.10.10.10">
    <property type="entry name" value="Winged helix-like DNA-binding domain superfamily/Winged helix DNA-binding domain"/>
    <property type="match status" value="1"/>
</dbReference>
<comment type="caution">
    <text evidence="2">The sequence shown here is derived from an EMBL/GenBank/DDBJ whole genome shotgun (WGS) entry which is preliminary data.</text>
</comment>
<name>A0ABW3FJA3_9HYPH</name>
<dbReference type="EMBL" id="JBHTJV010000011">
    <property type="protein sequence ID" value="MFD0917310.1"/>
    <property type="molecule type" value="Genomic_DNA"/>
</dbReference>
<dbReference type="SUPFAM" id="SSF46894">
    <property type="entry name" value="C-terminal effector domain of the bipartite response regulators"/>
    <property type="match status" value="1"/>
</dbReference>
<dbReference type="RefSeq" id="WP_377213173.1">
    <property type="nucleotide sequence ID" value="NZ_JBHTJV010000011.1"/>
</dbReference>
<dbReference type="InterPro" id="IPR016032">
    <property type="entry name" value="Sig_transdc_resp-reg_C-effctor"/>
</dbReference>
<proteinExistence type="predicted"/>
<protein>
    <submittedName>
        <fullName evidence="2">Helix-turn-helix transcriptional regulator</fullName>
    </submittedName>
</protein>
<feature type="domain" description="HTH luxR-type" evidence="1">
    <location>
        <begin position="283"/>
        <end position="340"/>
    </location>
</feature>
<evidence type="ECO:0000259" key="1">
    <source>
        <dbReference type="SMART" id="SM00421"/>
    </source>
</evidence>
<keyword evidence="3" id="KW-1185">Reference proteome</keyword>
<dbReference type="InterPro" id="IPR036388">
    <property type="entry name" value="WH-like_DNA-bd_sf"/>
</dbReference>
<dbReference type="InterPro" id="IPR000792">
    <property type="entry name" value="Tscrpt_reg_LuxR_C"/>
</dbReference>
<dbReference type="Pfam" id="PF00196">
    <property type="entry name" value="GerE"/>
    <property type="match status" value="1"/>
</dbReference>
<gene>
    <name evidence="2" type="ORF">ACFQ14_12915</name>
</gene>
<dbReference type="SMART" id="SM00421">
    <property type="entry name" value="HTH_LUXR"/>
    <property type="match status" value="1"/>
</dbReference>
<organism evidence="2 3">
    <name type="scientific">Pseudahrensia aquimaris</name>
    <dbReference type="NCBI Taxonomy" id="744461"/>
    <lineage>
        <taxon>Bacteria</taxon>
        <taxon>Pseudomonadati</taxon>
        <taxon>Pseudomonadota</taxon>
        <taxon>Alphaproteobacteria</taxon>
        <taxon>Hyphomicrobiales</taxon>
        <taxon>Ahrensiaceae</taxon>
        <taxon>Pseudahrensia</taxon>
    </lineage>
</organism>
<reference evidence="3" key="1">
    <citation type="journal article" date="2019" name="Int. J. Syst. Evol. Microbiol.">
        <title>The Global Catalogue of Microorganisms (GCM) 10K type strain sequencing project: providing services to taxonomists for standard genome sequencing and annotation.</title>
        <authorList>
            <consortium name="The Broad Institute Genomics Platform"/>
            <consortium name="The Broad Institute Genome Sequencing Center for Infectious Disease"/>
            <person name="Wu L."/>
            <person name="Ma J."/>
        </authorList>
    </citation>
    <scope>NUCLEOTIDE SEQUENCE [LARGE SCALE GENOMIC DNA]</scope>
    <source>
        <strain evidence="3">CCUG 60023</strain>
    </source>
</reference>
<dbReference type="Proteomes" id="UP001597101">
    <property type="component" value="Unassembled WGS sequence"/>
</dbReference>
<accession>A0ABW3FJA3</accession>
<evidence type="ECO:0000313" key="2">
    <source>
        <dbReference type="EMBL" id="MFD0917310.1"/>
    </source>
</evidence>
<sequence>MFAKQLLNLIEGDDLVSVLDRLGDYYEDVIGIQIYHFQPPDTLRHCGTARVDPELVQIMEEQHMGSSNPVVRNLGNTDVNRVLAINELDVYDEYINSDVYREFSDPAGAKASGIMLSSSAHGIYFFSIGTAKSDWYNSHDIASMEQRFRSLGRALDFQVAQQVREEAATAAFKSSGVIACLLDDGLRPIMLTPPEQDRLEQLNLKRQKGGELVPADVRNLDIWRNTAMQALAGIEGSFLYIAGVDIVRCSFKPGPTLPYGPTVICEITPPPQEFWSLESLQQIFGLTLREAQVACGLLEGKGLEKVAAELGIRTTSARVYLKRIFVKTNTSSQGQLIAFLHSRRLTD</sequence>
<evidence type="ECO:0000313" key="3">
    <source>
        <dbReference type="Proteomes" id="UP001597101"/>
    </source>
</evidence>